<sequence>MAEQLAVARLGPGAESSRDAAVDPVDVMRARHWSLLSTLLFRPPGQELLEQLSSLEADETPLGAARGMLAASAREANEAALAREFHDLFIGLGRGELLPYASYYLTGFLHEKPLAKVRADMERLGLARADGVGEPEDHIATLAEIMAGLLSGAFEAGAEEAPRFFARHIAPWAGTFFRDLETAEHARFYRAVGRLGRVFVEIEAEAATLPA</sequence>
<evidence type="ECO:0000313" key="1">
    <source>
        <dbReference type="EMBL" id="QXM26230.1"/>
    </source>
</evidence>
<dbReference type="Proteomes" id="UP000694001">
    <property type="component" value="Chromosome"/>
</dbReference>
<keyword evidence="2" id="KW-1185">Reference proteome</keyword>
<dbReference type="PANTHER" id="PTHR34227">
    <property type="entry name" value="CHAPERONE PROTEIN YCDY"/>
    <property type="match status" value="1"/>
</dbReference>
<dbReference type="PANTHER" id="PTHR34227:SF1">
    <property type="entry name" value="DIMETHYL SULFOXIDE REDUCTASE CHAPERONE-RELATED"/>
    <property type="match status" value="1"/>
</dbReference>
<organism evidence="1 2">
    <name type="scientific">Elioraea tepida</name>
    <dbReference type="NCBI Taxonomy" id="2843330"/>
    <lineage>
        <taxon>Bacteria</taxon>
        <taxon>Pseudomonadati</taxon>
        <taxon>Pseudomonadota</taxon>
        <taxon>Alphaproteobacteria</taxon>
        <taxon>Acetobacterales</taxon>
        <taxon>Elioraeaceae</taxon>
        <taxon>Elioraea</taxon>
    </lineage>
</organism>
<gene>
    <name evidence="1" type="ORF">KO353_06290</name>
</gene>
<dbReference type="Pfam" id="PF02613">
    <property type="entry name" value="Nitrate_red_del"/>
    <property type="match status" value="1"/>
</dbReference>
<proteinExistence type="predicted"/>
<evidence type="ECO:0000313" key="2">
    <source>
        <dbReference type="Proteomes" id="UP000694001"/>
    </source>
</evidence>
<accession>A0A975YKX3</accession>
<dbReference type="InterPro" id="IPR020945">
    <property type="entry name" value="DMSO/NO3_reduct_chaperone"/>
</dbReference>
<dbReference type="KEGG" id="elio:KO353_06290"/>
<dbReference type="AlphaFoldDB" id="A0A975YKX3"/>
<dbReference type="InterPro" id="IPR050289">
    <property type="entry name" value="TorD/DmsD_chaperones"/>
</dbReference>
<protein>
    <submittedName>
        <fullName evidence="1">Molecular chaperone TorD family protein</fullName>
    </submittedName>
</protein>
<name>A0A975YKX3_9PROT</name>
<dbReference type="EMBL" id="CP076448">
    <property type="protein sequence ID" value="QXM26230.1"/>
    <property type="molecule type" value="Genomic_DNA"/>
</dbReference>
<reference evidence="1" key="1">
    <citation type="submission" date="2021-06" db="EMBL/GenBank/DDBJ databases">
        <title>Elioraea tepida, sp. nov., a moderately thermophilic aerobic anoxygenic phototrophic bacterium isolated from an alkaline siliceous hot spring mat community in Yellowstone National Park, WY, USA.</title>
        <authorList>
            <person name="Saini M.K."/>
            <person name="Yoshida S."/>
            <person name="Sebastian A."/>
            <person name="Hirose S."/>
            <person name="Hara E."/>
            <person name="Tamaki H."/>
            <person name="Soulier N.T."/>
            <person name="Albert I."/>
            <person name="Hanada S."/>
            <person name="Bryant D.A."/>
            <person name="Tank M."/>
        </authorList>
    </citation>
    <scope>NUCLEOTIDE SEQUENCE</scope>
    <source>
        <strain evidence="1">MS-P2</strain>
    </source>
</reference>